<comment type="caution">
    <text evidence="2">The sequence shown here is derived from an EMBL/GenBank/DDBJ whole genome shotgun (WGS) entry which is preliminary data.</text>
</comment>
<feature type="compositionally biased region" description="Low complexity" evidence="1">
    <location>
        <begin position="57"/>
        <end position="80"/>
    </location>
</feature>
<dbReference type="AlphaFoldDB" id="A0AAU9UQ69"/>
<organism evidence="2 3">
    <name type="scientific">Euphydryas editha</name>
    <name type="common">Edith's checkerspot</name>
    <dbReference type="NCBI Taxonomy" id="104508"/>
    <lineage>
        <taxon>Eukaryota</taxon>
        <taxon>Metazoa</taxon>
        <taxon>Ecdysozoa</taxon>
        <taxon>Arthropoda</taxon>
        <taxon>Hexapoda</taxon>
        <taxon>Insecta</taxon>
        <taxon>Pterygota</taxon>
        <taxon>Neoptera</taxon>
        <taxon>Endopterygota</taxon>
        <taxon>Lepidoptera</taxon>
        <taxon>Glossata</taxon>
        <taxon>Ditrysia</taxon>
        <taxon>Papilionoidea</taxon>
        <taxon>Nymphalidae</taxon>
        <taxon>Nymphalinae</taxon>
        <taxon>Euphydryas</taxon>
    </lineage>
</organism>
<feature type="compositionally biased region" description="Basic and acidic residues" evidence="1">
    <location>
        <begin position="1"/>
        <end position="21"/>
    </location>
</feature>
<feature type="region of interest" description="Disordered" evidence="1">
    <location>
        <begin position="1"/>
        <end position="26"/>
    </location>
</feature>
<feature type="region of interest" description="Disordered" evidence="1">
    <location>
        <begin position="42"/>
        <end position="80"/>
    </location>
</feature>
<proteinExistence type="predicted"/>
<dbReference type="Proteomes" id="UP001153954">
    <property type="component" value="Unassembled WGS sequence"/>
</dbReference>
<accession>A0AAU9UQ69</accession>
<evidence type="ECO:0000313" key="3">
    <source>
        <dbReference type="Proteomes" id="UP001153954"/>
    </source>
</evidence>
<gene>
    <name evidence="2" type="ORF">EEDITHA_LOCUS15631</name>
</gene>
<evidence type="ECO:0000256" key="1">
    <source>
        <dbReference type="SAM" id="MobiDB-lite"/>
    </source>
</evidence>
<sequence>MKSKDFDAEKSTIVSDQKEDTSSDMSTITSWVKDLVAISNKDTTDETLDDSPGTPISTATTATTTSSTSKSFKSKQSSNSTDGLLHVIENRLSSIRQKDEYNAIEKVIAAKLRTLETQQKIFAEKIISDTWYEA</sequence>
<protein>
    <submittedName>
        <fullName evidence="2">Uncharacterized protein</fullName>
    </submittedName>
</protein>
<reference evidence="2" key="1">
    <citation type="submission" date="2022-03" db="EMBL/GenBank/DDBJ databases">
        <authorList>
            <person name="Tunstrom K."/>
        </authorList>
    </citation>
    <scope>NUCLEOTIDE SEQUENCE</scope>
</reference>
<dbReference type="EMBL" id="CAKOGL010000023">
    <property type="protein sequence ID" value="CAH2100814.1"/>
    <property type="molecule type" value="Genomic_DNA"/>
</dbReference>
<name>A0AAU9UQ69_EUPED</name>
<keyword evidence="3" id="KW-1185">Reference proteome</keyword>
<evidence type="ECO:0000313" key="2">
    <source>
        <dbReference type="EMBL" id="CAH2100814.1"/>
    </source>
</evidence>